<sequence>MLVIWIQNQLKQQKTKDTVFNYVNQCDSYTVIVLDESMSKSSGSCNLSIKDLWKQWKQIKLWKKCSFQVTKCVDLLLLANARVGALNRVLVVGASWEQNPVAIVVRK</sequence>
<reference evidence="1" key="1">
    <citation type="journal article" date="2014" name="Nat. Commun.">
        <title>Genome sequence of mungbean and insights into evolution within Vigna species.</title>
        <authorList>
            <person name="Kang Y.J."/>
            <person name="Kim S.K."/>
            <person name="Kim M.Y."/>
            <person name="Lestari P."/>
            <person name="Kim K.H."/>
            <person name="Ha B.K."/>
            <person name="Jun T.H."/>
            <person name="Hwang W.J."/>
            <person name="Lee T."/>
            <person name="Lee J."/>
            <person name="Shim S."/>
            <person name="Yoon M.Y."/>
            <person name="Jang Y.E."/>
            <person name="Han K.S."/>
            <person name="Taeprayoon P."/>
            <person name="Yoon N."/>
            <person name="Somta P."/>
            <person name="Tanya P."/>
            <person name="Kim K.S."/>
            <person name="Gwag J.G."/>
            <person name="Moon J.K."/>
            <person name="Lee Y.H."/>
            <person name="Park B.S."/>
            <person name="Bombarely A."/>
            <person name="Doyle J.J."/>
            <person name="Jackson S.A."/>
            <person name="Schafleitner R."/>
            <person name="Srinives P."/>
            <person name="Varshney R.K."/>
            <person name="Lee S.H."/>
        </authorList>
    </citation>
    <scope>NUCLEOTIDE SEQUENCE [LARGE SCALE GENOMIC DNA]</scope>
    <source>
        <strain evidence="1">cv. VC1973A</strain>
    </source>
</reference>
<keyword evidence="1" id="KW-1185">Reference proteome</keyword>
<evidence type="ECO:0000313" key="2">
    <source>
        <dbReference type="RefSeq" id="XP_022634324.1"/>
    </source>
</evidence>
<dbReference type="RefSeq" id="XP_022634324.1">
    <property type="nucleotide sequence ID" value="XM_022778603.1"/>
</dbReference>
<accession>A0A3Q0EV29</accession>
<gene>
    <name evidence="2" type="primary">LOC106766467</name>
</gene>
<reference evidence="2" key="2">
    <citation type="submission" date="2025-08" db="UniProtKB">
        <authorList>
            <consortium name="RefSeq"/>
        </authorList>
    </citation>
    <scope>IDENTIFICATION</scope>
    <source>
        <tissue evidence="2">Leaf</tissue>
    </source>
</reference>
<dbReference type="GeneID" id="106766467"/>
<organism evidence="1 2">
    <name type="scientific">Vigna radiata var. radiata</name>
    <name type="common">Mung bean</name>
    <name type="synonym">Phaseolus aureus</name>
    <dbReference type="NCBI Taxonomy" id="3916"/>
    <lineage>
        <taxon>Eukaryota</taxon>
        <taxon>Viridiplantae</taxon>
        <taxon>Streptophyta</taxon>
        <taxon>Embryophyta</taxon>
        <taxon>Tracheophyta</taxon>
        <taxon>Spermatophyta</taxon>
        <taxon>Magnoliopsida</taxon>
        <taxon>eudicotyledons</taxon>
        <taxon>Gunneridae</taxon>
        <taxon>Pentapetalae</taxon>
        <taxon>rosids</taxon>
        <taxon>fabids</taxon>
        <taxon>Fabales</taxon>
        <taxon>Fabaceae</taxon>
        <taxon>Papilionoideae</taxon>
        <taxon>50 kb inversion clade</taxon>
        <taxon>NPAAA clade</taxon>
        <taxon>indigoferoid/millettioid clade</taxon>
        <taxon>Phaseoleae</taxon>
        <taxon>Vigna</taxon>
    </lineage>
</organism>
<dbReference type="AlphaFoldDB" id="A0A3Q0EV29"/>
<protein>
    <submittedName>
        <fullName evidence="2">Uncharacterized protein LOC106766467 isoform X3</fullName>
    </submittedName>
</protein>
<name>A0A3Q0EV29_VIGRR</name>
<dbReference type="Proteomes" id="UP000087766">
    <property type="component" value="Chromosome 1"/>
</dbReference>
<proteinExistence type="predicted"/>
<evidence type="ECO:0000313" key="1">
    <source>
        <dbReference type="Proteomes" id="UP000087766"/>
    </source>
</evidence>